<dbReference type="InterPro" id="IPR004358">
    <property type="entry name" value="Sig_transdc_His_kin-like_C"/>
</dbReference>
<keyword evidence="4" id="KW-0418">Kinase</keyword>
<dbReference type="PROSITE" id="PS00108">
    <property type="entry name" value="PROTEIN_KINASE_ST"/>
    <property type="match status" value="1"/>
</dbReference>
<keyword evidence="4" id="KW-0808">Transferase</keyword>
<protein>
    <recommendedName>
        <fullName evidence="2">histidine kinase</fullName>
        <ecNumber evidence="2">2.7.13.3</ecNumber>
    </recommendedName>
</protein>
<dbReference type="RefSeq" id="WP_215618503.1">
    <property type="nucleotide sequence ID" value="NZ_JADOER010000009.1"/>
</dbReference>
<dbReference type="SUPFAM" id="SSF52540">
    <property type="entry name" value="P-loop containing nucleoside triphosphate hydrolases"/>
    <property type="match status" value="1"/>
</dbReference>
<evidence type="ECO:0000256" key="1">
    <source>
        <dbReference type="ARBA" id="ARBA00000085"/>
    </source>
</evidence>
<comment type="catalytic activity">
    <reaction evidence="1">
        <text>ATP + protein L-histidine = ADP + protein N-phospho-L-histidine.</text>
        <dbReference type="EC" id="2.7.13.3"/>
    </reaction>
</comment>
<feature type="domain" description="Protein kinase" evidence="6">
    <location>
        <begin position="16"/>
        <end position="279"/>
    </location>
</feature>
<dbReference type="InterPro" id="IPR027417">
    <property type="entry name" value="P-loop_NTPase"/>
</dbReference>
<dbReference type="CDD" id="cd00082">
    <property type="entry name" value="HisKA"/>
    <property type="match status" value="1"/>
</dbReference>
<dbReference type="InterPro" id="IPR011009">
    <property type="entry name" value="Kinase-like_dom_sf"/>
</dbReference>
<organism evidence="8 9">
    <name type="scientific">Leptothoe kymatousa TAU-MAC 1615</name>
    <dbReference type="NCBI Taxonomy" id="2364775"/>
    <lineage>
        <taxon>Bacteria</taxon>
        <taxon>Bacillati</taxon>
        <taxon>Cyanobacteriota</taxon>
        <taxon>Cyanophyceae</taxon>
        <taxon>Nodosilineales</taxon>
        <taxon>Cymatolegaceae</taxon>
        <taxon>Leptothoe</taxon>
        <taxon>Leptothoe kymatousa</taxon>
    </lineage>
</organism>
<dbReference type="InterPro" id="IPR008271">
    <property type="entry name" value="Ser/Thr_kinase_AS"/>
</dbReference>
<dbReference type="Gene3D" id="3.40.50.300">
    <property type="entry name" value="P-loop containing nucleotide triphosphate hydrolases"/>
    <property type="match status" value="1"/>
</dbReference>
<sequence>MNTAVKSFLSHQLTDYTVTEMIYQGTRTTVYRAVETATQQPVVIKVLTQQYPKFSELVQFRNQYTVAKNLPLSGIVRPIGLESIGNGYALVMEDRGGVDLGQFVKQKTLKLSEILSIATQLANILHELHQHRVIHKDIKPANILIYPESKQVKLIDFSISSLLPKETQAIQNPKSLEGTLAYMAPEQTGRMNRVIDYRTDFYSLGVTLYQLLTGQLPFPTADPLELIHCHMVKLPAPVDQVAPEVPPMVGTIVAKLMAKNAENRYQSSLGLKSDLQQCLGQWRSHGKITAFKLGQRDECDRFMIPEKLYGREQEVQTLLDAFERVAQGNSELMLVAGFSGIGKTVVVNEVHKPITRQKGYFIKGKFDQFNRNIPFSAFVQAFRTLVGQLLGESDAALTQWKTDILNAVGDNGQVILEVIPELKNIIGEQSALSELSASAALNRFKLVFGKFVQVFTTKEHPLVIFLDDLQWADLASLNLLNQLMVEAEFDPQTGYLLVLGAYRNNEVFAAHPLMLTVENISQHIPVSTLDLAPLAQPDIVQLVADTLRCPINLTDPLAQLIYKKTQGNPFFTTQCLQELHAENCINFDSDAGSWNYNLAQVEQRVATDDVVVFMMGRLRTLPSETQGVLTLAACMGNQINLETLAMVCEKSPHDVAEQLWIALREGFLIPESGHYKFFYENRTLNKIAPDITSKTIQHNKAQPTIIYRFAHDRIQQAAYLLLSDEARITTHVTIGQLLLANTPTEDLDAVICEVVSHLNVGIKQLSTERDIRALIQLNLQAADKMLEVTGYSTALDCIRAALELLQKLGNDIWSVDYNLALTLYEKAAESAYLSAEFELMESCIQTVLDHVRTPLETVGIYKTKIQAQTASRQPLLAVETAIQILQALGANITLQPSPSDVEALLAKTQTALAGRTIKDLLKLPHNQTSDQLAMIEILGAVHSAAFFAAPQLIPIEICTRMNICLAYGSAPESAHTYADYGLLLCAVLNDIETGYQFGELALAITEQFPKSGLQARAKVVHYMTVAHWKEALRDFLNPLEQAYQETLDSGDLEFAAYGAFFLCATSFLAGLNLDDLRSLIPPYCQAIANIHQESQLGWSRIYSQVVAKLTIGDPQPWILTDSSFDESEVSSRYQAASEGIGLFVLYSNKMVLAYLFEELSLASEYADIARQHAPSATAMVMQPLFFFYDSLVQLEQCVDLTSLDSNRDSSREHTDLLLQRIAENQEKLKLWGQHSPANYQHKYELVKARTYAYLHQYADAIDWYDRAIAGAKAEDYIQEEAVANELAAKLYLGWKKEKVAAVYMQEAYYCYARWGAKVKVADLEIRYPELLEPILQPPAAAGDMLTTLMTIAAPEDSVHPGTRHSSKNTSLNEALDFASILKASQALSGTIQLDELLSQLTQIILQNSGGNSCALVLPTEQGEWQVQATASSEQTRLQTVPLANNPNLPVNLIQYVKNTQKTLVINDLKTDLPVIDDYLRKHRPKSILCLPLLNQGHLIGILYLNNHLTSGAFTKDRILVLNFLCSQAAISLENARLYQQSQHYAKRLEQSQLQLVQQEKMATLGNLVAGVAHEVNNPIGFLNGSVENAKDYIQDLFDHLDTYQSQQPPNEAVQASAEEVDLDFLLEDFPKLLNSMQTAADRITDISTSLRTFSRADTTQKVSVNIHEGLDSTLLILKYRLKANEHRPAIEVLKHYGDDLSEINCFPAQLNQVFMNILANAIDMFDEMANHMTFEDLEKTPQTITINTVELAEYVEIRISDNGTGMTDEVQSRIFDHLFTTKEIGKGTGLGLAIAHQIIVETHGGSLDVQSELGQGTEFQIRIPLEDPPSPL</sequence>
<dbReference type="SUPFAM" id="SSF56112">
    <property type="entry name" value="Protein kinase-like (PK-like)"/>
    <property type="match status" value="1"/>
</dbReference>
<dbReference type="InterPro" id="IPR036097">
    <property type="entry name" value="HisK_dim/P_sf"/>
</dbReference>
<dbReference type="SUPFAM" id="SSF47384">
    <property type="entry name" value="Homodimeric domain of signal transducing histidine kinase"/>
    <property type="match status" value="1"/>
</dbReference>
<keyword evidence="5" id="KW-0902">Two-component regulatory system</keyword>
<evidence type="ECO:0000256" key="2">
    <source>
        <dbReference type="ARBA" id="ARBA00012438"/>
    </source>
</evidence>
<accession>A0ABS5Y432</accession>
<evidence type="ECO:0000259" key="6">
    <source>
        <dbReference type="PROSITE" id="PS50011"/>
    </source>
</evidence>
<proteinExistence type="predicted"/>
<dbReference type="SMART" id="SM00065">
    <property type="entry name" value="GAF"/>
    <property type="match status" value="1"/>
</dbReference>
<dbReference type="Pfam" id="PF02518">
    <property type="entry name" value="HATPase_c"/>
    <property type="match status" value="1"/>
</dbReference>
<dbReference type="Proteomes" id="UP001196661">
    <property type="component" value="Unassembled WGS sequence"/>
</dbReference>
<dbReference type="InterPro" id="IPR005467">
    <property type="entry name" value="His_kinase_dom"/>
</dbReference>
<evidence type="ECO:0000256" key="3">
    <source>
        <dbReference type="ARBA" id="ARBA00022553"/>
    </source>
</evidence>
<dbReference type="InterPro" id="IPR053159">
    <property type="entry name" value="Hybrid_Histidine_Kinase"/>
</dbReference>
<dbReference type="Gene3D" id="1.10.510.10">
    <property type="entry name" value="Transferase(Phosphotransferase) domain 1"/>
    <property type="match status" value="1"/>
</dbReference>
<dbReference type="InterPro" id="IPR000719">
    <property type="entry name" value="Prot_kinase_dom"/>
</dbReference>
<dbReference type="CDD" id="cd14014">
    <property type="entry name" value="STKc_PknB_like"/>
    <property type="match status" value="1"/>
</dbReference>
<dbReference type="PANTHER" id="PTHR43642:SF1">
    <property type="entry name" value="HYBRID SIGNAL TRANSDUCTION HISTIDINE KINASE G"/>
    <property type="match status" value="1"/>
</dbReference>
<dbReference type="EMBL" id="JADOER010000009">
    <property type="protein sequence ID" value="MBT9312609.1"/>
    <property type="molecule type" value="Genomic_DNA"/>
</dbReference>
<evidence type="ECO:0000313" key="9">
    <source>
        <dbReference type="Proteomes" id="UP001196661"/>
    </source>
</evidence>
<dbReference type="Gene3D" id="3.30.565.10">
    <property type="entry name" value="Histidine kinase-like ATPase, C-terminal domain"/>
    <property type="match status" value="1"/>
</dbReference>
<evidence type="ECO:0000259" key="7">
    <source>
        <dbReference type="PROSITE" id="PS50109"/>
    </source>
</evidence>
<dbReference type="PROSITE" id="PS50011">
    <property type="entry name" value="PROTEIN_KINASE_DOM"/>
    <property type="match status" value="1"/>
</dbReference>
<evidence type="ECO:0000313" key="8">
    <source>
        <dbReference type="EMBL" id="MBT9312609.1"/>
    </source>
</evidence>
<dbReference type="InterPro" id="IPR003661">
    <property type="entry name" value="HisK_dim/P_dom"/>
</dbReference>
<dbReference type="PROSITE" id="PS50109">
    <property type="entry name" value="HIS_KIN"/>
    <property type="match status" value="1"/>
</dbReference>
<dbReference type="InterPro" id="IPR036890">
    <property type="entry name" value="HATPase_C_sf"/>
</dbReference>
<dbReference type="PANTHER" id="PTHR43642">
    <property type="entry name" value="HYBRID SIGNAL TRANSDUCTION HISTIDINE KINASE G"/>
    <property type="match status" value="1"/>
</dbReference>
<keyword evidence="3" id="KW-0597">Phosphoprotein</keyword>
<dbReference type="InterPro" id="IPR041664">
    <property type="entry name" value="AAA_16"/>
</dbReference>
<dbReference type="InterPro" id="IPR029016">
    <property type="entry name" value="GAF-like_dom_sf"/>
</dbReference>
<dbReference type="InterPro" id="IPR003018">
    <property type="entry name" value="GAF"/>
</dbReference>
<feature type="domain" description="Histidine kinase" evidence="7">
    <location>
        <begin position="1570"/>
        <end position="1827"/>
    </location>
</feature>
<comment type="caution">
    <text evidence="8">The sequence shown here is derived from an EMBL/GenBank/DDBJ whole genome shotgun (WGS) entry which is preliminary data.</text>
</comment>
<dbReference type="SUPFAM" id="SSF55874">
    <property type="entry name" value="ATPase domain of HSP90 chaperone/DNA topoisomerase II/histidine kinase"/>
    <property type="match status" value="1"/>
</dbReference>
<dbReference type="InterPro" id="IPR003594">
    <property type="entry name" value="HATPase_dom"/>
</dbReference>
<dbReference type="Pfam" id="PF13191">
    <property type="entry name" value="AAA_16"/>
    <property type="match status" value="1"/>
</dbReference>
<evidence type="ECO:0000256" key="4">
    <source>
        <dbReference type="ARBA" id="ARBA00022777"/>
    </source>
</evidence>
<evidence type="ECO:0000256" key="5">
    <source>
        <dbReference type="ARBA" id="ARBA00023012"/>
    </source>
</evidence>
<dbReference type="SMART" id="SM00220">
    <property type="entry name" value="S_TKc"/>
    <property type="match status" value="1"/>
</dbReference>
<keyword evidence="9" id="KW-1185">Reference proteome</keyword>
<dbReference type="Gene3D" id="1.10.287.130">
    <property type="match status" value="1"/>
</dbReference>
<dbReference type="Pfam" id="PF00069">
    <property type="entry name" value="Pkinase"/>
    <property type="match status" value="1"/>
</dbReference>
<name>A0ABS5Y432_9CYAN</name>
<dbReference type="SUPFAM" id="SSF55781">
    <property type="entry name" value="GAF domain-like"/>
    <property type="match status" value="1"/>
</dbReference>
<dbReference type="EC" id="2.7.13.3" evidence="2"/>
<dbReference type="Gene3D" id="3.30.200.20">
    <property type="entry name" value="Phosphorylase Kinase, domain 1"/>
    <property type="match status" value="1"/>
</dbReference>
<dbReference type="Pfam" id="PF01590">
    <property type="entry name" value="GAF"/>
    <property type="match status" value="1"/>
</dbReference>
<dbReference type="Gene3D" id="3.30.450.40">
    <property type="match status" value="1"/>
</dbReference>
<gene>
    <name evidence="8" type="ORF">IXB28_10365</name>
</gene>
<dbReference type="PRINTS" id="PR00344">
    <property type="entry name" value="BCTRLSENSOR"/>
</dbReference>
<dbReference type="SMART" id="SM00387">
    <property type="entry name" value="HATPase_c"/>
    <property type="match status" value="1"/>
</dbReference>
<reference evidence="8 9" key="1">
    <citation type="journal article" date="2021" name="Mar. Drugs">
        <title>Genome Reduction and Secondary Metabolism of the Marine Sponge-Associated Cyanobacterium Leptothoe.</title>
        <authorList>
            <person name="Konstantinou D."/>
            <person name="Popin R.V."/>
            <person name="Fewer D.P."/>
            <person name="Sivonen K."/>
            <person name="Gkelis S."/>
        </authorList>
    </citation>
    <scope>NUCLEOTIDE SEQUENCE [LARGE SCALE GENOMIC DNA]</scope>
    <source>
        <strain evidence="8 9">TAU-MAC 1615</strain>
    </source>
</reference>